<feature type="region of interest" description="Disordered" evidence="1">
    <location>
        <begin position="34"/>
        <end position="72"/>
    </location>
</feature>
<sequence length="750" mass="79706">MPGKLGTWQAGGPTSNAAWGTNLLKQAALTSATLSQTTSQQPQQDKAGIATAPAPGTASLQPTVTKDQPRARRKSVDSGIVIELHLWRADLLSGLLEVESNGRVCNTNVNKLCPPGLVLGCASDNLVQRPVASFLPLANGLGELFSEPARAGSKGPVKSLLKSDNLFRTDKMVGPVHTLNVRHMGDGADLELSVQIVRRVPPYRNFFILLHPVAPQCGRPDFRQWLYESDGAEPVTGSQSQLPAFGNVVARHSLRNIQGNDSFGSKRSNGRWVTGAASGRPSFTASHAGGPSPDLGLPAAACSARPASALSELGPTGPPGQVPPQLPPGGLSSVAQWVLSDGASYPVGQGPVQAGAALQSVPPSSQRSKALQEPEGPRPGSGGSQPPLVWVARQAPAAITNGSSSRNATPEVLPLPRLHKLSSTSLGDAGPGQGSMRSQGSAAVGTGKLLRGEGEEGADEDSSSDEEGEAAAELDPKLADAAANMGDEAGAPDHFSEQMSESGVSGGIGMQQGDYRRGVRLKKLNRKLNTALSRSSMPWLVPGLTGMETQADLPALLDFIHQLVDTYMTLHAGTYLGFTSRQSLPEEHGVRTLWEVDGATCIDFYNSLPQPTTTTVVMGMWDAGNMYALNKTQLTIMGMEAVVLCVIVLVWMWVLMTQVWMCWPVALWGVLLIILYMVAYNSLATISGPIATLNQIVFLQMRVNRNFFSIQELVWEQNVTIKAARRADSAKLRLLVTKEYQAMLYGAQEK</sequence>
<comment type="caution">
    <text evidence="3">The sequence shown here is derived from an EMBL/GenBank/DDBJ whole genome shotgun (WGS) entry which is preliminary data.</text>
</comment>
<feature type="region of interest" description="Disordered" evidence="1">
    <location>
        <begin position="355"/>
        <end position="388"/>
    </location>
</feature>
<feature type="region of interest" description="Disordered" evidence="1">
    <location>
        <begin position="421"/>
        <end position="472"/>
    </location>
</feature>
<evidence type="ECO:0000256" key="1">
    <source>
        <dbReference type="SAM" id="MobiDB-lite"/>
    </source>
</evidence>
<keyword evidence="2" id="KW-0812">Transmembrane</keyword>
<dbReference type="AlphaFoldDB" id="A0A699Z3L6"/>
<feature type="transmembrane region" description="Helical" evidence="2">
    <location>
        <begin position="661"/>
        <end position="680"/>
    </location>
</feature>
<evidence type="ECO:0000256" key="2">
    <source>
        <dbReference type="SAM" id="Phobius"/>
    </source>
</evidence>
<feature type="compositionally biased region" description="Pro residues" evidence="1">
    <location>
        <begin position="316"/>
        <end position="327"/>
    </location>
</feature>
<protein>
    <submittedName>
        <fullName evidence="3">Tiny macrocysts protein B</fullName>
    </submittedName>
</protein>
<feature type="compositionally biased region" description="Low complexity" evidence="1">
    <location>
        <begin position="34"/>
        <end position="58"/>
    </location>
</feature>
<keyword evidence="4" id="KW-1185">Reference proteome</keyword>
<evidence type="ECO:0000313" key="3">
    <source>
        <dbReference type="EMBL" id="GFH16185.1"/>
    </source>
</evidence>
<name>A0A699Z3L6_HAELA</name>
<proteinExistence type="predicted"/>
<feature type="transmembrane region" description="Helical" evidence="2">
    <location>
        <begin position="634"/>
        <end position="654"/>
    </location>
</feature>
<keyword evidence="2" id="KW-1133">Transmembrane helix</keyword>
<feature type="compositionally biased region" description="Acidic residues" evidence="1">
    <location>
        <begin position="455"/>
        <end position="472"/>
    </location>
</feature>
<accession>A0A699Z3L6</accession>
<dbReference type="EMBL" id="BLLF01000958">
    <property type="protein sequence ID" value="GFH16185.1"/>
    <property type="molecule type" value="Genomic_DNA"/>
</dbReference>
<evidence type="ECO:0000313" key="4">
    <source>
        <dbReference type="Proteomes" id="UP000485058"/>
    </source>
</evidence>
<reference evidence="3 4" key="1">
    <citation type="submission" date="2020-02" db="EMBL/GenBank/DDBJ databases">
        <title>Draft genome sequence of Haematococcus lacustris strain NIES-144.</title>
        <authorList>
            <person name="Morimoto D."/>
            <person name="Nakagawa S."/>
            <person name="Yoshida T."/>
            <person name="Sawayama S."/>
        </authorList>
    </citation>
    <scope>NUCLEOTIDE SEQUENCE [LARGE SCALE GENOMIC DNA]</scope>
    <source>
        <strain evidence="3 4">NIES-144</strain>
    </source>
</reference>
<feature type="region of interest" description="Disordered" evidence="1">
    <location>
        <begin position="485"/>
        <end position="511"/>
    </location>
</feature>
<gene>
    <name evidence="3" type="ORF">HaLaN_12559</name>
</gene>
<keyword evidence="2" id="KW-0472">Membrane</keyword>
<dbReference type="Proteomes" id="UP000485058">
    <property type="component" value="Unassembled WGS sequence"/>
</dbReference>
<feature type="region of interest" description="Disordered" evidence="1">
    <location>
        <begin position="259"/>
        <end position="278"/>
    </location>
</feature>
<feature type="region of interest" description="Disordered" evidence="1">
    <location>
        <begin position="307"/>
        <end position="329"/>
    </location>
</feature>
<organism evidence="3 4">
    <name type="scientific">Haematococcus lacustris</name>
    <name type="common">Green alga</name>
    <name type="synonym">Haematococcus pluvialis</name>
    <dbReference type="NCBI Taxonomy" id="44745"/>
    <lineage>
        <taxon>Eukaryota</taxon>
        <taxon>Viridiplantae</taxon>
        <taxon>Chlorophyta</taxon>
        <taxon>core chlorophytes</taxon>
        <taxon>Chlorophyceae</taxon>
        <taxon>CS clade</taxon>
        <taxon>Chlamydomonadales</taxon>
        <taxon>Haematococcaceae</taxon>
        <taxon>Haematococcus</taxon>
    </lineage>
</organism>